<dbReference type="Pfam" id="PF22725">
    <property type="entry name" value="GFO_IDH_MocA_C3"/>
    <property type="match status" value="1"/>
</dbReference>
<evidence type="ECO:0000259" key="4">
    <source>
        <dbReference type="Pfam" id="PF22725"/>
    </source>
</evidence>
<dbReference type="GO" id="GO:0000166">
    <property type="term" value="F:nucleotide binding"/>
    <property type="evidence" value="ECO:0007669"/>
    <property type="project" value="InterPro"/>
</dbReference>
<dbReference type="PANTHER" id="PTHR42840">
    <property type="entry name" value="NAD(P)-BINDING ROSSMANN-FOLD SUPERFAMILY PROTEIN-RELATED"/>
    <property type="match status" value="1"/>
</dbReference>
<protein>
    <submittedName>
        <fullName evidence="5">Glucose--fructose oxidoreductase</fullName>
        <ecNumber evidence="5">1.1.99.28</ecNumber>
    </submittedName>
</protein>
<dbReference type="KEGG" id="mtar:DF168_01775"/>
<dbReference type="PANTHER" id="PTHR42840:SF3">
    <property type="entry name" value="BINDING ROSSMANN FOLD OXIDOREDUCTASE, PUTATIVE (AFU_ORTHOLOGUE AFUA_2G10240)-RELATED"/>
    <property type="match status" value="1"/>
</dbReference>
<dbReference type="InterPro" id="IPR036291">
    <property type="entry name" value="NAD(P)-bd_dom_sf"/>
</dbReference>
<sequence>MSSKPIVIGMVGCRFAASFHLENYRLVHGLDVRVKGVTSKSGESATTFAKMHGLEKVYDSVEEMLGDPEINLVDLCVPNYLHHPLTIQVAEAGKNIILEKPLSGYFGEGEKELIGKETSRKKMLEGAIASADEMGEAVRESGIRFCYAENWVYAPSVQKANHILSQSDNTILRFVGEESHSGTHSEYAKLWRTSGGGSLINKGCHPLGAVLYLKYNEGRRKIGKPIRPKSVTAEVAHLTEVKSFVKEEEKYIKTGWQDCEDWASMMITFEDDTVAQITASDMVLGGIHNVLTVYSSKAVVQCNMNPNSSMLTYAPRDKFLGDEYIREKLETRAGWQLTNPDEDWMNGFPHELQDFCEAIAYDREPKSTMELARDVLVVCYGAYLAAEQGTRVDLTRWI</sequence>
<dbReference type="Gene3D" id="3.30.360.10">
    <property type="entry name" value="Dihydrodipicolinate Reductase, domain 2"/>
    <property type="match status" value="1"/>
</dbReference>
<dbReference type="InterPro" id="IPR000683">
    <property type="entry name" value="Gfo/Idh/MocA-like_OxRdtase_N"/>
</dbReference>
<dbReference type="EMBL" id="CP029803">
    <property type="protein sequence ID" value="AWT60560.1"/>
    <property type="molecule type" value="Genomic_DNA"/>
</dbReference>
<gene>
    <name evidence="5" type="primary">gfo_4</name>
    <name evidence="5" type="ORF">DF168_01775</name>
</gene>
<dbReference type="SUPFAM" id="SSF55347">
    <property type="entry name" value="Glyceraldehyde-3-phosphate dehydrogenase-like, C-terminal domain"/>
    <property type="match status" value="1"/>
</dbReference>
<comment type="similarity">
    <text evidence="1">Belongs to the Gfo/Idh/MocA family.</text>
</comment>
<evidence type="ECO:0000313" key="6">
    <source>
        <dbReference type="Proteomes" id="UP000247465"/>
    </source>
</evidence>
<accession>A0A2Z4AMV3</accession>
<dbReference type="Pfam" id="PF01408">
    <property type="entry name" value="GFO_IDH_MocA"/>
    <property type="match status" value="1"/>
</dbReference>
<evidence type="ECO:0000256" key="1">
    <source>
        <dbReference type="ARBA" id="ARBA00010928"/>
    </source>
</evidence>
<dbReference type="AlphaFoldDB" id="A0A2Z4AMV3"/>
<dbReference type="SUPFAM" id="SSF51735">
    <property type="entry name" value="NAD(P)-binding Rossmann-fold domains"/>
    <property type="match status" value="1"/>
</dbReference>
<proteinExistence type="inferred from homology"/>
<keyword evidence="2 5" id="KW-0560">Oxidoreductase</keyword>
<evidence type="ECO:0000256" key="2">
    <source>
        <dbReference type="ARBA" id="ARBA00023002"/>
    </source>
</evidence>
<dbReference type="GO" id="GO:0047061">
    <property type="term" value="F:glucose-fructose oxidoreductase activity"/>
    <property type="evidence" value="ECO:0007669"/>
    <property type="project" value="UniProtKB-EC"/>
</dbReference>
<dbReference type="Proteomes" id="UP000247465">
    <property type="component" value="Chromosome"/>
</dbReference>
<reference evidence="5 6" key="1">
    <citation type="submission" date="2018-06" db="EMBL/GenBank/DDBJ databases">
        <title>Draft Genome Sequence of a Novel Marine Bacterium Related to the Verrucomicrobia.</title>
        <authorList>
            <person name="Vosseberg J."/>
            <person name="Martijn J."/>
            <person name="Ettema T.J.G."/>
        </authorList>
    </citation>
    <scope>NUCLEOTIDE SEQUENCE [LARGE SCALE GENOMIC DNA]</scope>
    <source>
        <strain evidence="5">TARA_B100001123</strain>
    </source>
</reference>
<feature type="domain" description="GFO/IDH/MocA-like oxidoreductase" evidence="4">
    <location>
        <begin position="187"/>
        <end position="299"/>
    </location>
</feature>
<dbReference type="Gene3D" id="3.40.50.720">
    <property type="entry name" value="NAD(P)-binding Rossmann-like Domain"/>
    <property type="match status" value="1"/>
</dbReference>
<evidence type="ECO:0000313" key="5">
    <source>
        <dbReference type="EMBL" id="AWT60560.1"/>
    </source>
</evidence>
<organism evidence="5 6">
    <name type="scientific">Candidatus Moanibacter tarae</name>
    <dbReference type="NCBI Taxonomy" id="2200854"/>
    <lineage>
        <taxon>Bacteria</taxon>
        <taxon>Pseudomonadati</taxon>
        <taxon>Verrucomicrobiota</taxon>
        <taxon>Opitutia</taxon>
        <taxon>Puniceicoccales</taxon>
        <taxon>Puniceicoccales incertae sedis</taxon>
        <taxon>Candidatus Moanibacter</taxon>
    </lineage>
</organism>
<dbReference type="InterPro" id="IPR055170">
    <property type="entry name" value="GFO_IDH_MocA-like_dom"/>
</dbReference>
<dbReference type="EC" id="1.1.99.28" evidence="5"/>
<feature type="domain" description="Gfo/Idh/MocA-like oxidoreductase N-terminal" evidence="3">
    <location>
        <begin position="8"/>
        <end position="107"/>
    </location>
</feature>
<name>A0A2Z4AMV3_9BACT</name>
<evidence type="ECO:0000259" key="3">
    <source>
        <dbReference type="Pfam" id="PF01408"/>
    </source>
</evidence>